<dbReference type="AlphaFoldDB" id="G0UBP1"/>
<dbReference type="GO" id="GO:0000723">
    <property type="term" value="P:telomere maintenance"/>
    <property type="evidence" value="ECO:0007669"/>
    <property type="project" value="InterPro"/>
</dbReference>
<dbReference type="InterPro" id="IPR051055">
    <property type="entry name" value="PIF1_helicase"/>
</dbReference>
<comment type="subunit">
    <text evidence="3">Monomer.</text>
</comment>
<evidence type="ECO:0000313" key="10">
    <source>
        <dbReference type="EMBL" id="CCC53238.1"/>
    </source>
</evidence>
<keyword evidence="6" id="KW-0227">DNA damage</keyword>
<dbReference type="InterPro" id="IPR049163">
    <property type="entry name" value="Pif1-like_2B_dom"/>
</dbReference>
<organism evidence="10">
    <name type="scientific">Trypanosoma vivax (strain Y486)</name>
    <dbReference type="NCBI Taxonomy" id="1055687"/>
    <lineage>
        <taxon>Eukaryota</taxon>
        <taxon>Discoba</taxon>
        <taxon>Euglenozoa</taxon>
        <taxon>Kinetoplastea</taxon>
        <taxon>Metakinetoplastina</taxon>
        <taxon>Trypanosomatida</taxon>
        <taxon>Trypanosomatidae</taxon>
        <taxon>Trypanosoma</taxon>
        <taxon>Duttonella</taxon>
    </lineage>
</organism>
<dbReference type="GO" id="GO:0005524">
    <property type="term" value="F:ATP binding"/>
    <property type="evidence" value="ECO:0007669"/>
    <property type="project" value="UniProtKB-KW"/>
</dbReference>
<evidence type="ECO:0000259" key="8">
    <source>
        <dbReference type="Pfam" id="PF05970"/>
    </source>
</evidence>
<dbReference type="GO" id="GO:0006281">
    <property type="term" value="P:DNA repair"/>
    <property type="evidence" value="ECO:0007669"/>
    <property type="project" value="UniProtKB-KW"/>
</dbReference>
<feature type="domain" description="DNA helicase Pif1-like DEAD-box helicase" evidence="8">
    <location>
        <begin position="120"/>
        <end position="281"/>
    </location>
</feature>
<gene>
    <name evidence="10" type="ORF">TVY486_1107220</name>
</gene>
<feature type="domain" description="DNA helicase Pif1-like 2B" evidence="9">
    <location>
        <begin position="495"/>
        <end position="529"/>
    </location>
</feature>
<evidence type="ECO:0000256" key="6">
    <source>
        <dbReference type="RuleBase" id="RU363044"/>
    </source>
</evidence>
<dbReference type="GO" id="GO:0006310">
    <property type="term" value="P:DNA recombination"/>
    <property type="evidence" value="ECO:0007669"/>
    <property type="project" value="UniProtKB-KW"/>
</dbReference>
<accession>G0UBP1</accession>
<evidence type="ECO:0000256" key="4">
    <source>
        <dbReference type="ARBA" id="ARBA00023172"/>
    </source>
</evidence>
<dbReference type="VEuPathDB" id="TriTrypDB:TvY486_1107220"/>
<dbReference type="Pfam" id="PF05970">
    <property type="entry name" value="PIF1"/>
    <property type="match status" value="1"/>
</dbReference>
<sequence length="739" mass="82714">MGIRYLRIMGIGISDNKLDLIDVPALITFQDQLCQGKIHWPTKWHSTPYKKLKRILLQNNKTEVVERVRAFLNDQLQRCVISRRSHDVGGSFEEGRETSDPATSSSAEKVYGEDLISYQQLTEEQQRVVDFVLKGYNTYIGGSAGTGKSLIIRVLRQELVRLGLAVRVTATTGIAARRLRGATLHHSLGINMHGEFTRRADLNSFDVIIIDEVSMLSKELFEALDYQLRRANDVELPFGGVQVILSGDFMQLGAVCSLSIMHSALFRQNFAMLKLQTPVRQGGNAVFLRQLGQIRRGVVPDDLNETVKITLYEETIKYINESVESGVVNLFPTNKEVEEANLIELDKLEGMPVSFPALLQPPCLLGRWSSTYILKIVLDDPRDVEVPKLAAVLEKYVLEFVKGTPFATDLATPRMGLKNFVLYKIFTDAFAFRVRIPRDMSVVDEAKLALHLRAMEPWLPSQGVGVSLQDIIDSPNGLHTDTDIYTLTRYAENYPVSAPLCLKVGAKVMLRTNLSGDLVNGSIGVVVGFRELSIHCFPQFLATPDRNALVSRYADFLQYEHNFTPPIVPEVKFRNGLVVAIPPATFVVGGFSDTHHYSMEIVALPLSLAYAFTVHKVQGLTLVGRVHLELSRMWPCEHLLYVAMSRVRNPDQLSMSSFHNDLVRCASECLVFDDALPPVERVRVLPHFLKATWMRDPKRRKAIVNEKRKLKQQANVKESTKSHATQSAGSGAGDVVVSS</sequence>
<dbReference type="Gene3D" id="3.40.50.300">
    <property type="entry name" value="P-loop containing nucleotide triphosphate hydrolases"/>
    <property type="match status" value="1"/>
</dbReference>
<comment type="similarity">
    <text evidence="2">Belongs to the helicase family. PIF1 subfamily.</text>
</comment>
<dbReference type="EC" id="5.6.2.3" evidence="6"/>
<comment type="catalytic activity">
    <reaction evidence="5 6">
        <text>ATP + H2O = ADP + phosphate + H(+)</text>
        <dbReference type="Rhea" id="RHEA:13065"/>
        <dbReference type="ChEBI" id="CHEBI:15377"/>
        <dbReference type="ChEBI" id="CHEBI:15378"/>
        <dbReference type="ChEBI" id="CHEBI:30616"/>
        <dbReference type="ChEBI" id="CHEBI:43474"/>
        <dbReference type="ChEBI" id="CHEBI:456216"/>
        <dbReference type="EC" id="5.6.2.3"/>
    </reaction>
</comment>
<evidence type="ECO:0000256" key="5">
    <source>
        <dbReference type="ARBA" id="ARBA00048954"/>
    </source>
</evidence>
<keyword evidence="4 6" id="KW-0233">DNA recombination</keyword>
<evidence type="ECO:0000256" key="7">
    <source>
        <dbReference type="SAM" id="MobiDB-lite"/>
    </source>
</evidence>
<feature type="compositionally biased region" description="Polar residues" evidence="7">
    <location>
        <begin position="712"/>
        <end position="729"/>
    </location>
</feature>
<keyword evidence="6" id="KW-0547">Nucleotide-binding</keyword>
<dbReference type="GO" id="GO:0043139">
    <property type="term" value="F:5'-3' DNA helicase activity"/>
    <property type="evidence" value="ECO:0007669"/>
    <property type="project" value="UniProtKB-EC"/>
</dbReference>
<dbReference type="SUPFAM" id="SSF52540">
    <property type="entry name" value="P-loop containing nucleoside triphosphate hydrolases"/>
    <property type="match status" value="2"/>
</dbReference>
<name>G0UBP1_TRYVY</name>
<evidence type="ECO:0000256" key="2">
    <source>
        <dbReference type="ARBA" id="ARBA00009781"/>
    </source>
</evidence>
<dbReference type="Pfam" id="PF21530">
    <property type="entry name" value="Pif1_2B_dom"/>
    <property type="match status" value="1"/>
</dbReference>
<keyword evidence="6" id="KW-0067">ATP-binding</keyword>
<dbReference type="PANTHER" id="PTHR47642">
    <property type="entry name" value="ATP-DEPENDENT DNA HELICASE"/>
    <property type="match status" value="1"/>
</dbReference>
<dbReference type="CDD" id="cd18037">
    <property type="entry name" value="DEXSc_Pif1_like"/>
    <property type="match status" value="1"/>
</dbReference>
<protein>
    <recommendedName>
        <fullName evidence="6">ATP-dependent DNA helicase</fullName>
        <ecNumber evidence="6">5.6.2.3</ecNumber>
    </recommendedName>
</protein>
<keyword evidence="6" id="KW-0378">Hydrolase</keyword>
<feature type="region of interest" description="Disordered" evidence="7">
    <location>
        <begin position="704"/>
        <end position="739"/>
    </location>
</feature>
<evidence type="ECO:0000259" key="9">
    <source>
        <dbReference type="Pfam" id="PF21530"/>
    </source>
</evidence>
<dbReference type="EMBL" id="HE573027">
    <property type="protein sequence ID" value="CCC53238.1"/>
    <property type="molecule type" value="Genomic_DNA"/>
</dbReference>
<comment type="cofactor">
    <cofactor evidence="1 6">
        <name>Mg(2+)</name>
        <dbReference type="ChEBI" id="CHEBI:18420"/>
    </cofactor>
</comment>
<dbReference type="GO" id="GO:0016887">
    <property type="term" value="F:ATP hydrolysis activity"/>
    <property type="evidence" value="ECO:0007669"/>
    <property type="project" value="RHEA"/>
</dbReference>
<evidence type="ECO:0000256" key="3">
    <source>
        <dbReference type="ARBA" id="ARBA00011245"/>
    </source>
</evidence>
<keyword evidence="6" id="KW-0234">DNA repair</keyword>
<dbReference type="InterPro" id="IPR027417">
    <property type="entry name" value="P-loop_NTPase"/>
</dbReference>
<dbReference type="CDD" id="cd18809">
    <property type="entry name" value="SF1_C_RecD"/>
    <property type="match status" value="1"/>
</dbReference>
<reference evidence="10" key="1">
    <citation type="journal article" date="2012" name="Proc. Natl. Acad. Sci. U.S.A.">
        <title>Antigenic diversity is generated by distinct evolutionary mechanisms in African trypanosome species.</title>
        <authorList>
            <person name="Jackson A.P."/>
            <person name="Berry A."/>
            <person name="Aslett M."/>
            <person name="Allison H.C."/>
            <person name="Burton P."/>
            <person name="Vavrova-Anderson J."/>
            <person name="Brown R."/>
            <person name="Browne H."/>
            <person name="Corton N."/>
            <person name="Hauser H."/>
            <person name="Gamble J."/>
            <person name="Gilderthorp R."/>
            <person name="Marcello L."/>
            <person name="McQuillan J."/>
            <person name="Otto T.D."/>
            <person name="Quail M.A."/>
            <person name="Sanders M.J."/>
            <person name="van Tonder A."/>
            <person name="Ginger M.L."/>
            <person name="Field M.C."/>
            <person name="Barry J.D."/>
            <person name="Hertz-Fowler C."/>
            <person name="Berriman M."/>
        </authorList>
    </citation>
    <scope>NUCLEOTIDE SEQUENCE</scope>
    <source>
        <strain evidence="10">Y486</strain>
    </source>
</reference>
<keyword evidence="6 10" id="KW-0347">Helicase</keyword>
<dbReference type="InterPro" id="IPR010285">
    <property type="entry name" value="DNA_helicase_pif1-like_DEAD"/>
</dbReference>
<evidence type="ECO:0000256" key="1">
    <source>
        <dbReference type="ARBA" id="ARBA00001946"/>
    </source>
</evidence>
<proteinExistence type="inferred from homology"/>